<dbReference type="PANTHER" id="PTHR30590:SF2">
    <property type="entry name" value="INNER MEMBRANE PROTEIN"/>
    <property type="match status" value="1"/>
</dbReference>
<evidence type="ECO:0000259" key="2">
    <source>
        <dbReference type="Pfam" id="PF04235"/>
    </source>
</evidence>
<name>A0ABU9U5X4_9GAMM</name>
<feature type="domain" description="DUF418" evidence="2">
    <location>
        <begin position="218"/>
        <end position="358"/>
    </location>
</feature>
<comment type="caution">
    <text evidence="3">The sequence shown here is derived from an EMBL/GenBank/DDBJ whole genome shotgun (WGS) entry which is preliminary data.</text>
</comment>
<organism evidence="3 4">
    <name type="scientific">Pseudoalteromonas neustonica</name>
    <dbReference type="NCBI Taxonomy" id="1840331"/>
    <lineage>
        <taxon>Bacteria</taxon>
        <taxon>Pseudomonadati</taxon>
        <taxon>Pseudomonadota</taxon>
        <taxon>Gammaproteobacteria</taxon>
        <taxon>Alteromonadales</taxon>
        <taxon>Pseudoalteromonadaceae</taxon>
        <taxon>Pseudoalteromonas</taxon>
    </lineage>
</organism>
<keyword evidence="4" id="KW-1185">Reference proteome</keyword>
<feature type="transmembrane region" description="Helical" evidence="1">
    <location>
        <begin position="288"/>
        <end position="311"/>
    </location>
</feature>
<keyword evidence="1" id="KW-0472">Membrane</keyword>
<dbReference type="RefSeq" id="WP_212760595.1">
    <property type="nucleotide sequence ID" value="NZ_BDDS01000004.1"/>
</dbReference>
<feature type="transmembrane region" description="Helical" evidence="1">
    <location>
        <begin position="255"/>
        <end position="276"/>
    </location>
</feature>
<gene>
    <name evidence="3" type="ORF">WNY63_17080</name>
</gene>
<dbReference type="PANTHER" id="PTHR30590">
    <property type="entry name" value="INNER MEMBRANE PROTEIN"/>
    <property type="match status" value="1"/>
</dbReference>
<sequence length="359" mass="40814">MRNHSIDVIRGIAVLGLMYMNAYSFGLFEFGYVASASPPFSDHVIKLSSLLFVDGRFRSLFCILFGVGLYIQWQRNNDLSRLTKRLKILAVFGLLHGFLLWAGDILFIYACAGWVVIKYLDAESNMQLKRGFQFLLLGSVITVLLGLLSPPIVITRDSAEFLDHFYTYSESGSSVYLSNMAMFGFMLVILPFITVWMTAGLMLLGIYAYKNNVFENGLPKKVLIISLFCSGILSCTRILLESQNSTFDIAILEPITWFSALFMALIIIHVVVKLVTVKGILLTGLQSVGRLALTLYIMQSVLLVMLFKMLYPEWVLTFDRIDYWLIATSIALFQLVFSVLYRRYFDQGPLEFIWRKLAS</sequence>
<dbReference type="InterPro" id="IPR052529">
    <property type="entry name" value="Bact_Transport_Assoc"/>
</dbReference>
<evidence type="ECO:0000313" key="4">
    <source>
        <dbReference type="Proteomes" id="UP001388366"/>
    </source>
</evidence>
<proteinExistence type="predicted"/>
<keyword evidence="1" id="KW-1133">Transmembrane helix</keyword>
<dbReference type="Pfam" id="PF04235">
    <property type="entry name" value="DUF418"/>
    <property type="match status" value="1"/>
</dbReference>
<feature type="transmembrane region" description="Helical" evidence="1">
    <location>
        <begin position="323"/>
        <end position="341"/>
    </location>
</feature>
<evidence type="ECO:0000313" key="3">
    <source>
        <dbReference type="EMBL" id="MEM5552442.1"/>
    </source>
</evidence>
<dbReference type="EMBL" id="JBBMQU010000038">
    <property type="protein sequence ID" value="MEM5552442.1"/>
    <property type="molecule type" value="Genomic_DNA"/>
</dbReference>
<feature type="transmembrane region" description="Helical" evidence="1">
    <location>
        <begin position="12"/>
        <end position="35"/>
    </location>
</feature>
<dbReference type="Proteomes" id="UP001388366">
    <property type="component" value="Unassembled WGS sequence"/>
</dbReference>
<feature type="transmembrane region" description="Helical" evidence="1">
    <location>
        <begin position="221"/>
        <end position="240"/>
    </location>
</feature>
<protein>
    <submittedName>
        <fullName evidence="3">DUF418 domain-containing protein</fullName>
    </submittedName>
</protein>
<keyword evidence="1" id="KW-0812">Transmembrane</keyword>
<dbReference type="InterPro" id="IPR007349">
    <property type="entry name" value="DUF418"/>
</dbReference>
<evidence type="ECO:0000256" key="1">
    <source>
        <dbReference type="SAM" id="Phobius"/>
    </source>
</evidence>
<feature type="transmembrane region" description="Helical" evidence="1">
    <location>
        <begin position="181"/>
        <end position="209"/>
    </location>
</feature>
<accession>A0ABU9U5X4</accession>
<feature type="transmembrane region" description="Helical" evidence="1">
    <location>
        <begin position="134"/>
        <end position="154"/>
    </location>
</feature>
<reference evidence="3 4" key="1">
    <citation type="submission" date="2024-03" db="EMBL/GenBank/DDBJ databases">
        <title>Community enrichment and isolation of bacterial strains for fucoidan degradation.</title>
        <authorList>
            <person name="Sichert A."/>
        </authorList>
    </citation>
    <scope>NUCLEOTIDE SEQUENCE [LARGE SCALE GENOMIC DNA]</scope>
    <source>
        <strain evidence="3 4">AS81</strain>
    </source>
</reference>
<feature type="transmembrane region" description="Helical" evidence="1">
    <location>
        <begin position="107"/>
        <end position="122"/>
    </location>
</feature>